<comment type="catalytic activity">
    <reaction evidence="2">
        <text>2 GTP = 3',3'-c-di-GMP + 2 diphosphate</text>
        <dbReference type="Rhea" id="RHEA:24898"/>
        <dbReference type="ChEBI" id="CHEBI:33019"/>
        <dbReference type="ChEBI" id="CHEBI:37565"/>
        <dbReference type="ChEBI" id="CHEBI:58805"/>
        <dbReference type="EC" id="2.7.7.65"/>
    </reaction>
</comment>
<dbReference type="InterPro" id="IPR029787">
    <property type="entry name" value="Nucleotide_cyclase"/>
</dbReference>
<dbReference type="NCBIfam" id="TIGR00254">
    <property type="entry name" value="GGDEF"/>
    <property type="match status" value="1"/>
</dbReference>
<name>A0A495WBB2_9RHOO</name>
<dbReference type="FunFam" id="3.30.70.270:FF:000001">
    <property type="entry name" value="Diguanylate cyclase domain protein"/>
    <property type="match status" value="1"/>
</dbReference>
<accession>A0A495WBB2</accession>
<gene>
    <name evidence="4" type="ORF">DFR40_1671</name>
</gene>
<dbReference type="PROSITE" id="PS50887">
    <property type="entry name" value="GGDEF"/>
    <property type="match status" value="1"/>
</dbReference>
<evidence type="ECO:0000256" key="1">
    <source>
        <dbReference type="ARBA" id="ARBA00012528"/>
    </source>
</evidence>
<dbReference type="InterPro" id="IPR043128">
    <property type="entry name" value="Rev_trsase/Diguanyl_cyclase"/>
</dbReference>
<dbReference type="PANTHER" id="PTHR45138:SF9">
    <property type="entry name" value="DIGUANYLATE CYCLASE DGCM-RELATED"/>
    <property type="match status" value="1"/>
</dbReference>
<evidence type="ECO:0000259" key="3">
    <source>
        <dbReference type="PROSITE" id="PS50887"/>
    </source>
</evidence>
<dbReference type="GO" id="GO:0052621">
    <property type="term" value="F:diguanylate cyclase activity"/>
    <property type="evidence" value="ECO:0007669"/>
    <property type="project" value="UniProtKB-EC"/>
</dbReference>
<evidence type="ECO:0000256" key="2">
    <source>
        <dbReference type="ARBA" id="ARBA00034247"/>
    </source>
</evidence>
<dbReference type="GO" id="GO:0043709">
    <property type="term" value="P:cell adhesion involved in single-species biofilm formation"/>
    <property type="evidence" value="ECO:0007669"/>
    <property type="project" value="TreeGrafter"/>
</dbReference>
<dbReference type="EMBL" id="RBXP01000014">
    <property type="protein sequence ID" value="RKT58649.1"/>
    <property type="molecule type" value="Genomic_DNA"/>
</dbReference>
<dbReference type="GO" id="GO:0005886">
    <property type="term" value="C:plasma membrane"/>
    <property type="evidence" value="ECO:0007669"/>
    <property type="project" value="TreeGrafter"/>
</dbReference>
<reference evidence="4 5" key="1">
    <citation type="submission" date="2018-10" db="EMBL/GenBank/DDBJ databases">
        <title>Genomic Encyclopedia of Type Strains, Phase IV (KMG-IV): sequencing the most valuable type-strain genomes for metagenomic binning, comparative biology and taxonomic classification.</title>
        <authorList>
            <person name="Goeker M."/>
        </authorList>
    </citation>
    <scope>NUCLEOTIDE SEQUENCE [LARGE SCALE GENOMIC DNA]</scope>
    <source>
        <strain evidence="4 5">DSM 23841</strain>
    </source>
</reference>
<dbReference type="AlphaFoldDB" id="A0A495WBB2"/>
<dbReference type="InterPro" id="IPR050469">
    <property type="entry name" value="Diguanylate_Cyclase"/>
</dbReference>
<proteinExistence type="predicted"/>
<dbReference type="Proteomes" id="UP000270626">
    <property type="component" value="Unassembled WGS sequence"/>
</dbReference>
<sequence length="358" mass="40623">MRMLNNSNPLRVPGLLGKLGVMTSIRDTELLEQSLLRTLGPLLGVLDTSLYRLDDAQLLARVIHYHRSKVVDGDGVARMVERVEEIVQLSDVPPEVIALTENVRLLGKPCTRAVDGEMLIAYPLLGDDEVCGYFVFKRDREASPNEDATIRGVLEVFSNYYALLDVSQRDRLTGLLNRQALENNFERIWSAMVRPDCFHEREDGRRSQLPSKFWLAVIDIDHFKRINDTFGHMVGDEILLLASRLMQATFRSSDLLYRYGGEEFVAIISAENEAIARNVFERVRLAIEAHIFPRIEALTVSIGYAEVDATILPVEVLSRADRSLYQAKQDGRNRVYDFQELVDRGIFASPSYGEAELF</sequence>
<dbReference type="PANTHER" id="PTHR45138">
    <property type="entry name" value="REGULATORY COMPONENTS OF SENSORY TRANSDUCTION SYSTEM"/>
    <property type="match status" value="1"/>
</dbReference>
<feature type="domain" description="GGDEF" evidence="3">
    <location>
        <begin position="211"/>
        <end position="340"/>
    </location>
</feature>
<dbReference type="Gene3D" id="3.30.70.270">
    <property type="match status" value="1"/>
</dbReference>
<dbReference type="EC" id="2.7.7.65" evidence="1"/>
<dbReference type="SMART" id="SM00267">
    <property type="entry name" value="GGDEF"/>
    <property type="match status" value="1"/>
</dbReference>
<dbReference type="Pfam" id="PF00990">
    <property type="entry name" value="GGDEF"/>
    <property type="match status" value="1"/>
</dbReference>
<keyword evidence="5" id="KW-1185">Reference proteome</keyword>
<evidence type="ECO:0000313" key="5">
    <source>
        <dbReference type="Proteomes" id="UP000270626"/>
    </source>
</evidence>
<organism evidence="4 5">
    <name type="scientific">Azonexus fungiphilus</name>
    <dbReference type="NCBI Taxonomy" id="146940"/>
    <lineage>
        <taxon>Bacteria</taxon>
        <taxon>Pseudomonadati</taxon>
        <taxon>Pseudomonadota</taxon>
        <taxon>Betaproteobacteria</taxon>
        <taxon>Rhodocyclales</taxon>
        <taxon>Azonexaceae</taxon>
        <taxon>Azonexus</taxon>
    </lineage>
</organism>
<comment type="caution">
    <text evidence="4">The sequence shown here is derived from an EMBL/GenBank/DDBJ whole genome shotgun (WGS) entry which is preliminary data.</text>
</comment>
<dbReference type="InterPro" id="IPR000160">
    <property type="entry name" value="GGDEF_dom"/>
</dbReference>
<evidence type="ECO:0000313" key="4">
    <source>
        <dbReference type="EMBL" id="RKT58649.1"/>
    </source>
</evidence>
<dbReference type="GO" id="GO:1902201">
    <property type="term" value="P:negative regulation of bacterial-type flagellum-dependent cell motility"/>
    <property type="evidence" value="ECO:0007669"/>
    <property type="project" value="TreeGrafter"/>
</dbReference>
<dbReference type="SUPFAM" id="SSF55073">
    <property type="entry name" value="Nucleotide cyclase"/>
    <property type="match status" value="1"/>
</dbReference>
<protein>
    <recommendedName>
        <fullName evidence="1">diguanylate cyclase</fullName>
        <ecNumber evidence="1">2.7.7.65</ecNumber>
    </recommendedName>
</protein>
<dbReference type="CDD" id="cd01949">
    <property type="entry name" value="GGDEF"/>
    <property type="match status" value="1"/>
</dbReference>